<sequence>MWVTSSAIAPPGTLKASRTIEENRDFMKVFSLFRYSEGGHERRSRLQCVQL</sequence>
<keyword evidence="1" id="KW-0614">Plasmid</keyword>
<organism evidence="1">
    <name type="scientific">Klebsiella pneumoniae</name>
    <dbReference type="NCBI Taxonomy" id="573"/>
    <lineage>
        <taxon>Bacteria</taxon>
        <taxon>Pseudomonadati</taxon>
        <taxon>Pseudomonadota</taxon>
        <taxon>Gammaproteobacteria</taxon>
        <taxon>Enterobacterales</taxon>
        <taxon>Enterobacteriaceae</taxon>
        <taxon>Klebsiella/Raoultella group</taxon>
        <taxon>Klebsiella</taxon>
        <taxon>Klebsiella pneumoniae complex</taxon>
    </lineage>
</organism>
<geneLocation type="plasmid" evidence="1">
    <name>pA1718-HI3</name>
</geneLocation>
<protein>
    <submittedName>
        <fullName evidence="1">Uncharacterized protein</fullName>
    </submittedName>
</protein>
<dbReference type="AlphaFoldDB" id="A0A8E6L711"/>
<proteinExistence type="predicted"/>
<reference evidence="1" key="1">
    <citation type="submission" date="2020-09" db="EMBL/GenBank/DDBJ databases">
        <authorList>
            <person name="Zhou D."/>
            <person name="Wang L."/>
        </authorList>
    </citation>
    <scope>NUCLEOTIDE SEQUENCE</scope>
    <source>
        <plasmid evidence="1">pA1718-HI3</plasmid>
    </source>
</reference>
<name>A0A8E6L711_KLEPN</name>
<evidence type="ECO:0000313" key="1">
    <source>
        <dbReference type="EMBL" id="QVQ57507.1"/>
    </source>
</evidence>
<dbReference type="EMBL" id="MW013142">
    <property type="protein sequence ID" value="QVQ57507.1"/>
    <property type="molecule type" value="Genomic_DNA"/>
</dbReference>
<accession>A0A8E6L711</accession>